<dbReference type="InterPro" id="IPR003673">
    <property type="entry name" value="CoA-Trfase_fam_III"/>
</dbReference>
<sequence>MPRSPLLTSAIPLTGWAQDRLDRLAGLVPSAALPEAGALLGERAASQGFSVPARISCHGGCRFYRARDGWVALNLARRADRDLLPALFSSDSVIDLDAAFAAIAQDEAVARGRLLGMAIAGLSESPVSPALAVTARGPVRGAPARRPRVLDLTALWAGPLAGRLLHLCGAHVTRVVSAGREDPLEDSDPVHFASLAAGKASCRLDLRTGEGRAQLASLIARSDIVIEAARPRALRQLGFDADQLVREHPGLVWLTITGHGIAAEAGNWVGFGDDTAVAGGLSARLLAATGQVGFVGDAIADPLSGILAAQTAMACHRRGEAARIVLSMSASVALAIAEDRTLTRDLVAWGKRVGRPLVAPAVPC</sequence>
<reference evidence="1" key="1">
    <citation type="submission" date="2020-11" db="EMBL/GenBank/DDBJ databases">
        <title>Novosphingobium aureum sp. nov., a marine bacterium isolated from sediment of a salt flat.</title>
        <authorList>
            <person name="Yoo Y."/>
            <person name="Kim J.-J."/>
        </authorList>
    </citation>
    <scope>NUCLEOTIDE SEQUENCE</scope>
    <source>
        <strain evidence="1">YJ-S2-02</strain>
    </source>
</reference>
<dbReference type="PANTHER" id="PTHR48228:SF5">
    <property type="entry name" value="ALPHA-METHYLACYL-COA RACEMASE"/>
    <property type="match status" value="1"/>
</dbReference>
<evidence type="ECO:0000313" key="1">
    <source>
        <dbReference type="EMBL" id="MBH0114613.1"/>
    </source>
</evidence>
<keyword evidence="2" id="KW-1185">Reference proteome</keyword>
<dbReference type="PANTHER" id="PTHR48228">
    <property type="entry name" value="SUCCINYL-COA--D-CITRAMALATE COA-TRANSFERASE"/>
    <property type="match status" value="1"/>
</dbReference>
<dbReference type="EMBL" id="JADZGI010000003">
    <property type="protein sequence ID" value="MBH0114613.1"/>
    <property type="molecule type" value="Genomic_DNA"/>
</dbReference>
<proteinExistence type="predicted"/>
<dbReference type="AlphaFoldDB" id="A0A931HFT9"/>
<name>A0A931HFT9_9SPHN</name>
<dbReference type="GO" id="GO:0016740">
    <property type="term" value="F:transferase activity"/>
    <property type="evidence" value="ECO:0007669"/>
    <property type="project" value="UniProtKB-KW"/>
</dbReference>
<comment type="caution">
    <text evidence="1">The sequence shown here is derived from an EMBL/GenBank/DDBJ whole genome shotgun (WGS) entry which is preliminary data.</text>
</comment>
<gene>
    <name evidence="1" type="ORF">I5E68_16820</name>
</gene>
<dbReference type="SUPFAM" id="SSF89796">
    <property type="entry name" value="CoA-transferase family III (CaiB/BaiF)"/>
    <property type="match status" value="1"/>
</dbReference>
<accession>A0A931HFT9</accession>
<dbReference type="RefSeq" id="WP_197166141.1">
    <property type="nucleotide sequence ID" value="NZ_JADZGI010000003.1"/>
</dbReference>
<organism evidence="1 2">
    <name type="scientific">Novosphingobium aureum</name>
    <dbReference type="NCBI Taxonomy" id="2792964"/>
    <lineage>
        <taxon>Bacteria</taxon>
        <taxon>Pseudomonadati</taxon>
        <taxon>Pseudomonadota</taxon>
        <taxon>Alphaproteobacteria</taxon>
        <taxon>Sphingomonadales</taxon>
        <taxon>Sphingomonadaceae</taxon>
        <taxon>Novosphingobium</taxon>
    </lineage>
</organism>
<dbReference type="Proteomes" id="UP000617634">
    <property type="component" value="Unassembled WGS sequence"/>
</dbReference>
<dbReference type="InterPro" id="IPR023606">
    <property type="entry name" value="CoA-Trfase_III_dom_1_sf"/>
</dbReference>
<keyword evidence="1" id="KW-0808">Transferase</keyword>
<dbReference type="InterPro" id="IPR050509">
    <property type="entry name" value="CoA-transferase_III"/>
</dbReference>
<dbReference type="Gene3D" id="3.40.50.10540">
    <property type="entry name" value="Crotonobetainyl-coa:carnitine coa-transferase, domain 1"/>
    <property type="match status" value="1"/>
</dbReference>
<protein>
    <submittedName>
        <fullName evidence="1">CoA transferase</fullName>
    </submittedName>
</protein>
<dbReference type="Pfam" id="PF02515">
    <property type="entry name" value="CoA_transf_3"/>
    <property type="match status" value="1"/>
</dbReference>
<evidence type="ECO:0000313" key="2">
    <source>
        <dbReference type="Proteomes" id="UP000617634"/>
    </source>
</evidence>